<evidence type="ECO:0000259" key="1">
    <source>
        <dbReference type="Pfam" id="PF04991"/>
    </source>
</evidence>
<dbReference type="PANTHER" id="PTHR43404">
    <property type="entry name" value="LIPOPOLYSACCHARIDE CHOLINEPHOSPHOTRANSFERASE LICD"/>
    <property type="match status" value="1"/>
</dbReference>
<reference evidence="2 3" key="1">
    <citation type="submission" date="2024-04" db="EMBL/GenBank/DDBJ databases">
        <authorList>
            <consortium name="Genoscope - CEA"/>
            <person name="William W."/>
        </authorList>
    </citation>
    <scope>NUCLEOTIDE SEQUENCE [LARGE SCALE GENOMIC DNA]</scope>
</reference>
<name>A0AAV2HYT3_LYMST</name>
<comment type="caution">
    <text evidence="2">The sequence shown here is derived from an EMBL/GenBank/DDBJ whole genome shotgun (WGS) entry which is preliminary data.</text>
</comment>
<protein>
    <recommendedName>
        <fullName evidence="1">LicD/FKTN/FKRP nucleotidyltransferase domain-containing protein</fullName>
    </recommendedName>
</protein>
<organism evidence="2 3">
    <name type="scientific">Lymnaea stagnalis</name>
    <name type="common">Great pond snail</name>
    <name type="synonym">Helix stagnalis</name>
    <dbReference type="NCBI Taxonomy" id="6523"/>
    <lineage>
        <taxon>Eukaryota</taxon>
        <taxon>Metazoa</taxon>
        <taxon>Spiralia</taxon>
        <taxon>Lophotrochozoa</taxon>
        <taxon>Mollusca</taxon>
        <taxon>Gastropoda</taxon>
        <taxon>Heterobranchia</taxon>
        <taxon>Euthyneura</taxon>
        <taxon>Panpulmonata</taxon>
        <taxon>Hygrophila</taxon>
        <taxon>Lymnaeoidea</taxon>
        <taxon>Lymnaeidae</taxon>
        <taxon>Lymnaea</taxon>
    </lineage>
</organism>
<dbReference type="GO" id="GO:0009100">
    <property type="term" value="P:glycoprotein metabolic process"/>
    <property type="evidence" value="ECO:0007669"/>
    <property type="project" value="UniProtKB-ARBA"/>
</dbReference>
<dbReference type="AlphaFoldDB" id="A0AAV2HYT3"/>
<dbReference type="InterPro" id="IPR052942">
    <property type="entry name" value="LPS_cholinephosphotransferase"/>
</dbReference>
<dbReference type="Pfam" id="PF04991">
    <property type="entry name" value="LicD"/>
    <property type="match status" value="1"/>
</dbReference>
<sequence length="320" mass="36416">MARSALVISRCLLLLCLCTRKAAIFVAAFLSLVVLSVFVTSLRNLILYPVWPSAWRHIATVDVISIKLFTQTSMDIPTGVSTCPSSVAKPFPLSAVNRSKAKLYDRFKRTDFRAEEHRRFLPLLAGDAKVTMVHLYLVAADALKRSGVEFFLVEGSLLGAHRHRGMVPWDDDIDIAVNVVHWRTVRRVLSCVGGFLLHVNQNMHWKFFPNSTTPRYGFPFIDIFFYTGNDEYVWAVTHYLAQSVIFAKKDTFPLTTAEFEGVLAPVPKNTDVLVRQVFDYEWCQSPSYIHAHEISLSSKDMSVVKCSSLTYIYDMHHLKY</sequence>
<feature type="domain" description="LicD/FKTN/FKRP nucleotidyltransferase" evidence="1">
    <location>
        <begin position="144"/>
        <end position="178"/>
    </location>
</feature>
<evidence type="ECO:0000313" key="3">
    <source>
        <dbReference type="Proteomes" id="UP001497497"/>
    </source>
</evidence>
<dbReference type="EMBL" id="CAXITT010000337">
    <property type="protein sequence ID" value="CAL1539362.1"/>
    <property type="molecule type" value="Genomic_DNA"/>
</dbReference>
<dbReference type="InterPro" id="IPR007074">
    <property type="entry name" value="LicD/FKTN/FKRP_NTP_transf"/>
</dbReference>
<proteinExistence type="predicted"/>
<dbReference type="Proteomes" id="UP001497497">
    <property type="component" value="Unassembled WGS sequence"/>
</dbReference>
<evidence type="ECO:0000313" key="2">
    <source>
        <dbReference type="EMBL" id="CAL1539362.1"/>
    </source>
</evidence>
<gene>
    <name evidence="2" type="ORF">GSLYS_00013181001</name>
</gene>
<accession>A0AAV2HYT3</accession>
<dbReference type="PANTHER" id="PTHR43404:SF2">
    <property type="entry name" value="LIPOPOLYSACCHARIDE CHOLINEPHOSPHOTRANSFERASE LICD"/>
    <property type="match status" value="1"/>
</dbReference>
<keyword evidence="3" id="KW-1185">Reference proteome</keyword>